<sequence length="222" mass="23840">MKWTNLIYNALVALSLGATAMAETHGGIYTSLGCFNDSATHPALMGPKLLNQPDLSIDQCQAFCGPILYSGVEDGKDCYCGEAIEGGSVVIGYQACNVLCTGGVAYCGGVNAIQIFQVKDYVPPPLWTPLGCYTDYPLSRTLRAGSYIDTNDMSLEDCEDFCDGDHYTYAGVEGGNECYCDNKIHAPGKLTDALECDIQCSGDPDNTCGGSNRIEIFEKIRE</sequence>
<dbReference type="Pfam" id="PF01822">
    <property type="entry name" value="WSC"/>
    <property type="match status" value="2"/>
</dbReference>
<gene>
    <name evidence="4" type="ORF">BDN70DRAFT_997854</name>
</gene>
<organism evidence="4 5">
    <name type="scientific">Pholiota conissans</name>
    <dbReference type="NCBI Taxonomy" id="109636"/>
    <lineage>
        <taxon>Eukaryota</taxon>
        <taxon>Fungi</taxon>
        <taxon>Dikarya</taxon>
        <taxon>Basidiomycota</taxon>
        <taxon>Agaricomycotina</taxon>
        <taxon>Agaricomycetes</taxon>
        <taxon>Agaricomycetidae</taxon>
        <taxon>Agaricales</taxon>
        <taxon>Agaricineae</taxon>
        <taxon>Strophariaceae</taxon>
        <taxon>Pholiota</taxon>
    </lineage>
</organism>
<dbReference type="InterPro" id="IPR002889">
    <property type="entry name" value="WSC_carb-bd"/>
</dbReference>
<keyword evidence="1" id="KW-0677">Repeat</keyword>
<feature type="signal peptide" evidence="2">
    <location>
        <begin position="1"/>
        <end position="22"/>
    </location>
</feature>
<proteinExistence type="predicted"/>
<dbReference type="PANTHER" id="PTHR45964">
    <property type="entry name" value="WSCD FAMILY MEMBER CG9164"/>
    <property type="match status" value="1"/>
</dbReference>
<comment type="caution">
    <text evidence="4">The sequence shown here is derived from an EMBL/GenBank/DDBJ whole genome shotgun (WGS) entry which is preliminary data.</text>
</comment>
<keyword evidence="2" id="KW-0732">Signal</keyword>
<evidence type="ECO:0000256" key="2">
    <source>
        <dbReference type="SAM" id="SignalP"/>
    </source>
</evidence>
<evidence type="ECO:0000256" key="1">
    <source>
        <dbReference type="ARBA" id="ARBA00022737"/>
    </source>
</evidence>
<evidence type="ECO:0000313" key="4">
    <source>
        <dbReference type="EMBL" id="KAF9473025.1"/>
    </source>
</evidence>
<dbReference type="InterPro" id="IPR051589">
    <property type="entry name" value="Sialate-O-sulfotransferase"/>
</dbReference>
<dbReference type="PROSITE" id="PS51257">
    <property type="entry name" value="PROKAR_LIPOPROTEIN"/>
    <property type="match status" value="1"/>
</dbReference>
<dbReference type="SMART" id="SM00321">
    <property type="entry name" value="WSC"/>
    <property type="match status" value="2"/>
</dbReference>
<dbReference type="EMBL" id="MU155476">
    <property type="protein sequence ID" value="KAF9473025.1"/>
    <property type="molecule type" value="Genomic_DNA"/>
</dbReference>
<evidence type="ECO:0000259" key="3">
    <source>
        <dbReference type="PROSITE" id="PS51212"/>
    </source>
</evidence>
<keyword evidence="5" id="KW-1185">Reference proteome</keyword>
<dbReference type="OrthoDB" id="5985073at2759"/>
<dbReference type="PANTHER" id="PTHR45964:SF5">
    <property type="entry name" value="WSCD FAMILY MEMBER CG9164"/>
    <property type="match status" value="1"/>
</dbReference>
<feature type="chain" id="PRO_5040438767" evidence="2">
    <location>
        <begin position="23"/>
        <end position="222"/>
    </location>
</feature>
<reference evidence="4" key="1">
    <citation type="submission" date="2020-11" db="EMBL/GenBank/DDBJ databases">
        <authorList>
            <consortium name="DOE Joint Genome Institute"/>
            <person name="Ahrendt S."/>
            <person name="Riley R."/>
            <person name="Andreopoulos W."/>
            <person name="Labutti K."/>
            <person name="Pangilinan J."/>
            <person name="Ruiz-Duenas F.J."/>
            <person name="Barrasa J.M."/>
            <person name="Sanchez-Garcia M."/>
            <person name="Camarero S."/>
            <person name="Miyauchi S."/>
            <person name="Serrano A."/>
            <person name="Linde D."/>
            <person name="Babiker R."/>
            <person name="Drula E."/>
            <person name="Ayuso-Fernandez I."/>
            <person name="Pacheco R."/>
            <person name="Padilla G."/>
            <person name="Ferreira P."/>
            <person name="Barriuso J."/>
            <person name="Kellner H."/>
            <person name="Castanera R."/>
            <person name="Alfaro M."/>
            <person name="Ramirez L."/>
            <person name="Pisabarro A.G."/>
            <person name="Kuo A."/>
            <person name="Tritt A."/>
            <person name="Lipzen A."/>
            <person name="He G."/>
            <person name="Yan M."/>
            <person name="Ng V."/>
            <person name="Cullen D."/>
            <person name="Martin F."/>
            <person name="Rosso M.-N."/>
            <person name="Henrissat B."/>
            <person name="Hibbett D."/>
            <person name="Martinez A.T."/>
            <person name="Grigoriev I.V."/>
        </authorList>
    </citation>
    <scope>NUCLEOTIDE SEQUENCE</scope>
    <source>
        <strain evidence="4">CIRM-BRFM 674</strain>
    </source>
</reference>
<accession>A0A9P5YQS1</accession>
<protein>
    <submittedName>
        <fullName evidence="4">WSC-domain-containing protein</fullName>
    </submittedName>
</protein>
<name>A0A9P5YQS1_9AGAR</name>
<dbReference type="PROSITE" id="PS51212">
    <property type="entry name" value="WSC"/>
    <property type="match status" value="2"/>
</dbReference>
<feature type="domain" description="WSC" evidence="3">
    <location>
        <begin position="28"/>
        <end position="119"/>
    </location>
</feature>
<evidence type="ECO:0000313" key="5">
    <source>
        <dbReference type="Proteomes" id="UP000807469"/>
    </source>
</evidence>
<feature type="domain" description="WSC" evidence="3">
    <location>
        <begin position="126"/>
        <end position="220"/>
    </location>
</feature>
<dbReference type="AlphaFoldDB" id="A0A9P5YQS1"/>
<dbReference type="Proteomes" id="UP000807469">
    <property type="component" value="Unassembled WGS sequence"/>
</dbReference>